<name>A0ABY7WNS7_9LACO</name>
<protein>
    <recommendedName>
        <fullName evidence="3">Nitroreductase family protein</fullName>
    </recommendedName>
</protein>
<evidence type="ECO:0008006" key="3">
    <source>
        <dbReference type="Google" id="ProtNLM"/>
    </source>
</evidence>
<sequence>MLMKFDSQTHYDAKGYHLNQMVKAAYEMGLYTGLRTAHNNTDLDFAEVGDLETDSSYSYGYYMTAVRQGEVKSK</sequence>
<accession>A0ABY7WNS7</accession>
<gene>
    <name evidence="1" type="ORF">PQ472_07925</name>
</gene>
<proteinExistence type="predicted"/>
<evidence type="ECO:0000313" key="2">
    <source>
        <dbReference type="Proteomes" id="UP001220377"/>
    </source>
</evidence>
<keyword evidence="2" id="KW-1185">Reference proteome</keyword>
<dbReference type="RefSeq" id="WP_274258896.1">
    <property type="nucleotide sequence ID" value="NZ_CP117884.1"/>
</dbReference>
<dbReference type="Proteomes" id="UP001220377">
    <property type="component" value="Chromosome"/>
</dbReference>
<dbReference type="EMBL" id="CP117884">
    <property type="protein sequence ID" value="WDF81853.1"/>
    <property type="molecule type" value="Genomic_DNA"/>
</dbReference>
<reference evidence="1 2" key="1">
    <citation type="submission" date="2023-02" db="EMBL/GenBank/DDBJ databases">
        <title>Genome sequence of Lacticaseibacillus sp. KACC 23028.</title>
        <authorList>
            <person name="Kim S."/>
            <person name="Heo J."/>
            <person name="Kwon S.-W."/>
        </authorList>
    </citation>
    <scope>NUCLEOTIDE SEQUENCE [LARGE SCALE GENOMIC DNA]</scope>
    <source>
        <strain evidence="1 2">KACC 23028</strain>
    </source>
</reference>
<organism evidence="1 2">
    <name type="scientific">Lacticaseibacillus pabuli</name>
    <dbReference type="NCBI Taxonomy" id="3025672"/>
    <lineage>
        <taxon>Bacteria</taxon>
        <taxon>Bacillati</taxon>
        <taxon>Bacillota</taxon>
        <taxon>Bacilli</taxon>
        <taxon>Lactobacillales</taxon>
        <taxon>Lactobacillaceae</taxon>
        <taxon>Lacticaseibacillus</taxon>
    </lineage>
</organism>
<evidence type="ECO:0000313" key="1">
    <source>
        <dbReference type="EMBL" id="WDF81853.1"/>
    </source>
</evidence>